<proteinExistence type="predicted"/>
<gene>
    <name evidence="1" type="ORF">MCHLO_08386</name>
</gene>
<dbReference type="Proteomes" id="UP000815677">
    <property type="component" value="Unassembled WGS sequence"/>
</dbReference>
<name>A0ABQ0LJE4_MYCCL</name>
<evidence type="ECO:0000313" key="1">
    <source>
        <dbReference type="EMBL" id="GAT51227.1"/>
    </source>
</evidence>
<accession>A0ABQ0LJE4</accession>
<keyword evidence="2" id="KW-1185">Reference proteome</keyword>
<protein>
    <submittedName>
        <fullName evidence="1">Uncharacterized protein</fullName>
    </submittedName>
</protein>
<evidence type="ECO:0000313" key="2">
    <source>
        <dbReference type="Proteomes" id="UP000815677"/>
    </source>
</evidence>
<reference evidence="1" key="1">
    <citation type="submission" date="2014-09" db="EMBL/GenBank/DDBJ databases">
        <title>Genome sequence of the luminous mushroom Mycena chlorophos for searching fungal bioluminescence genes.</title>
        <authorList>
            <person name="Tanaka Y."/>
            <person name="Kasuga D."/>
            <person name="Oba Y."/>
            <person name="Hase S."/>
            <person name="Sato K."/>
            <person name="Oba Y."/>
            <person name="Sakakibara Y."/>
        </authorList>
    </citation>
    <scope>NUCLEOTIDE SEQUENCE</scope>
</reference>
<organism evidence="1 2">
    <name type="scientific">Mycena chlorophos</name>
    <name type="common">Agaric fungus</name>
    <name type="synonym">Agaricus chlorophos</name>
    <dbReference type="NCBI Taxonomy" id="658473"/>
    <lineage>
        <taxon>Eukaryota</taxon>
        <taxon>Fungi</taxon>
        <taxon>Dikarya</taxon>
        <taxon>Basidiomycota</taxon>
        <taxon>Agaricomycotina</taxon>
        <taxon>Agaricomycetes</taxon>
        <taxon>Agaricomycetidae</taxon>
        <taxon>Agaricales</taxon>
        <taxon>Marasmiineae</taxon>
        <taxon>Mycenaceae</taxon>
        <taxon>Mycena</taxon>
    </lineage>
</organism>
<dbReference type="EMBL" id="DF847018">
    <property type="protein sequence ID" value="GAT51227.1"/>
    <property type="molecule type" value="Genomic_DNA"/>
</dbReference>
<sequence>MGDHEAPLHNMLGAEIRASVKEAFASVAASKTQHVFVLKMIINGAFEKHKTIFKDHNFLNQLAQCPEIIGDPEAAKPILKKYFQSVDAADAAGNLAILAHNTVEKLQNLAAGFEAIKTRVRYDPFRPESFQEVLNSLEQAFVRLLSSDSFFDSISQKESQARAKKDAEKAAVKKVLNTDFPAFRTFMNSIQATNESTKIKTRGSSNAKVRYLPRHFFVSDPEDGEVRLLHCHHAPHDNVPCPARQVVETTKRKKPKKTA</sequence>